<keyword evidence="3" id="KW-1185">Reference proteome</keyword>
<name>A0A1N6CVL3_9SPHN</name>
<dbReference type="OrthoDB" id="9785923at2"/>
<gene>
    <name evidence="2" type="ORF">SAMN02745824_1084</name>
</gene>
<evidence type="ECO:0000313" key="2">
    <source>
        <dbReference type="EMBL" id="SIN62525.1"/>
    </source>
</evidence>
<dbReference type="SUPFAM" id="SSF52317">
    <property type="entry name" value="Class I glutamine amidotransferase-like"/>
    <property type="match status" value="1"/>
</dbReference>
<feature type="domain" description="ThuA-like" evidence="1">
    <location>
        <begin position="20"/>
        <end position="227"/>
    </location>
</feature>
<proteinExistence type="predicted"/>
<sequence>MSEPAERRPDQKPIKCVLVAAGQYHDIDFARLEVLKLLAEDDRIRVRIFEDYENIAAIRDADILISYTCNVVPSAEAQKNVQDFVKNGGHYFALHGTNAVLKFLDDGLVDAPDDMPVLADTLGTRFLSHPPIIPFTIRNAQPDHPLVKGIPETFETTDEQYLVETRAELDVLLDTEYDGEASLEGFVHGDMPKERHPVFYIRRMGEGAVLYLTMGHCRGHYDMEPVLDWWPEVDRSGWEQPLIYDLLRRGIKWICEPTIAKF</sequence>
<dbReference type="PANTHER" id="PTHR40469:SF2">
    <property type="entry name" value="GALACTOSE-BINDING DOMAIN-LIKE SUPERFAMILY PROTEIN"/>
    <property type="match status" value="1"/>
</dbReference>
<evidence type="ECO:0000313" key="3">
    <source>
        <dbReference type="Proteomes" id="UP000185192"/>
    </source>
</evidence>
<dbReference type="InterPro" id="IPR029010">
    <property type="entry name" value="ThuA-like"/>
</dbReference>
<accession>A0A1N6CVL3</accession>
<reference evidence="3" key="1">
    <citation type="submission" date="2016-11" db="EMBL/GenBank/DDBJ databases">
        <authorList>
            <person name="Varghese N."/>
            <person name="Submissions S."/>
        </authorList>
    </citation>
    <scope>NUCLEOTIDE SEQUENCE [LARGE SCALE GENOMIC DNA]</scope>
    <source>
        <strain evidence="3">DSM 22363</strain>
    </source>
</reference>
<dbReference type="PANTHER" id="PTHR40469">
    <property type="entry name" value="SECRETED GLYCOSYL HYDROLASE"/>
    <property type="match status" value="1"/>
</dbReference>
<dbReference type="RefSeq" id="WP_074204056.1">
    <property type="nucleotide sequence ID" value="NZ_FSQW01000001.1"/>
</dbReference>
<evidence type="ECO:0000259" key="1">
    <source>
        <dbReference type="Pfam" id="PF06283"/>
    </source>
</evidence>
<dbReference type="EMBL" id="FSQW01000001">
    <property type="protein sequence ID" value="SIN62525.1"/>
    <property type="molecule type" value="Genomic_DNA"/>
</dbReference>
<dbReference type="STRING" id="1123272.SAMN02745824_1084"/>
<dbReference type="InterPro" id="IPR029062">
    <property type="entry name" value="Class_I_gatase-like"/>
</dbReference>
<protein>
    <recommendedName>
        <fullName evidence="1">ThuA-like domain-containing protein</fullName>
    </recommendedName>
</protein>
<dbReference type="Pfam" id="PF06283">
    <property type="entry name" value="ThuA"/>
    <property type="match status" value="1"/>
</dbReference>
<organism evidence="2 3">
    <name type="scientific">Parasphingorhabdus marina DSM 22363</name>
    <dbReference type="NCBI Taxonomy" id="1123272"/>
    <lineage>
        <taxon>Bacteria</taxon>
        <taxon>Pseudomonadati</taxon>
        <taxon>Pseudomonadota</taxon>
        <taxon>Alphaproteobacteria</taxon>
        <taxon>Sphingomonadales</taxon>
        <taxon>Sphingomonadaceae</taxon>
        <taxon>Parasphingorhabdus</taxon>
    </lineage>
</organism>
<dbReference type="AlphaFoldDB" id="A0A1N6CVL3"/>
<dbReference type="Proteomes" id="UP000185192">
    <property type="component" value="Unassembled WGS sequence"/>
</dbReference>
<dbReference type="Gene3D" id="3.40.50.880">
    <property type="match status" value="1"/>
</dbReference>